<evidence type="ECO:0000313" key="3">
    <source>
        <dbReference type="Proteomes" id="UP000252884"/>
    </source>
</evidence>
<dbReference type="EMBL" id="QPJK01000007">
    <property type="protein sequence ID" value="RCW68707.1"/>
    <property type="molecule type" value="Genomic_DNA"/>
</dbReference>
<feature type="region of interest" description="Disordered" evidence="1">
    <location>
        <begin position="28"/>
        <end position="47"/>
    </location>
</feature>
<name>A0A368XQA9_9BURK</name>
<sequence>MDTTELASEPTPRERLEMTRNALARQLVRRRRPGLPSEEPQLAQQGMLPRMRRAARVWWHSHPMHNAVDFARPALQDYAEDKPYRLVGMAAGAGAALALLRVWHLLPLTGVAFALMKSSDLKATARSFVAAPQGAVADPREEENPRTTAAVATGHRAGAA</sequence>
<evidence type="ECO:0000313" key="2">
    <source>
        <dbReference type="EMBL" id="RCW68707.1"/>
    </source>
</evidence>
<feature type="compositionally biased region" description="Low complexity" evidence="1">
    <location>
        <begin position="146"/>
        <end position="160"/>
    </location>
</feature>
<gene>
    <name evidence="2" type="ORF">DES41_107229</name>
</gene>
<dbReference type="OrthoDB" id="8910965at2"/>
<feature type="region of interest" description="Disordered" evidence="1">
    <location>
        <begin position="134"/>
        <end position="160"/>
    </location>
</feature>
<accession>A0A368XQA9</accession>
<reference evidence="2 3" key="1">
    <citation type="submission" date="2018-07" db="EMBL/GenBank/DDBJ databases">
        <title>Genomic Encyclopedia of Type Strains, Phase IV (KMG-IV): sequencing the most valuable type-strain genomes for metagenomic binning, comparative biology and taxonomic classification.</title>
        <authorList>
            <person name="Goeker M."/>
        </authorList>
    </citation>
    <scope>NUCLEOTIDE SEQUENCE [LARGE SCALE GENOMIC DNA]</scope>
    <source>
        <strain evidence="2 3">DSM 21634</strain>
    </source>
</reference>
<dbReference type="Proteomes" id="UP000252884">
    <property type="component" value="Unassembled WGS sequence"/>
</dbReference>
<proteinExistence type="predicted"/>
<dbReference type="AlphaFoldDB" id="A0A368XQA9"/>
<keyword evidence="3" id="KW-1185">Reference proteome</keyword>
<dbReference type="RefSeq" id="WP_114470233.1">
    <property type="nucleotide sequence ID" value="NZ_QPJK01000007.1"/>
</dbReference>
<protein>
    <submittedName>
        <fullName evidence="2">Uncharacterized protein</fullName>
    </submittedName>
</protein>
<organism evidence="2 3">
    <name type="scientific">Pseudorhodoferax soli</name>
    <dbReference type="NCBI Taxonomy" id="545864"/>
    <lineage>
        <taxon>Bacteria</taxon>
        <taxon>Pseudomonadati</taxon>
        <taxon>Pseudomonadota</taxon>
        <taxon>Betaproteobacteria</taxon>
        <taxon>Burkholderiales</taxon>
        <taxon>Comamonadaceae</taxon>
    </lineage>
</organism>
<evidence type="ECO:0000256" key="1">
    <source>
        <dbReference type="SAM" id="MobiDB-lite"/>
    </source>
</evidence>
<comment type="caution">
    <text evidence="2">The sequence shown here is derived from an EMBL/GenBank/DDBJ whole genome shotgun (WGS) entry which is preliminary data.</text>
</comment>